<sequence>MRVPKDLAFSWEAKLVRFLGVSPAMAAPIVSALVAATYFVPGYAFGLLPIQLDLRDSSIPLDPYSWAAIVTSLLAGFTVFALPYAQVRHLGDITSLAEITPSLDRSGLRDLYVRSSAGDKSGRLIASALGWCFGLLIPIFSVPGAWTVMSGQPSTWDTDLPPSAYWAAGWFLIIVPFLIASLSKASYQMVTGARRLLTETVARLEVGPLDADRLRPLVNAGLHTSFIWMIGAAIGVLFVLDANIDATVILIFMACIAILGGLAAITPAMAGRQVIRRSKDKALAEVRAVIAHLHLDALDAASETKVRQADDQRLAQMGALLAYEDRLEKAPETPISAPTVAQFALYLAIPVSSWLGGAFVERMVDAALG</sequence>
<feature type="transmembrane region" description="Helical" evidence="1">
    <location>
        <begin position="124"/>
        <end position="146"/>
    </location>
</feature>
<dbReference type="OrthoDB" id="8459288at2"/>
<feature type="transmembrane region" description="Helical" evidence="1">
    <location>
        <begin position="220"/>
        <end position="240"/>
    </location>
</feature>
<feature type="transmembrane region" description="Helical" evidence="1">
    <location>
        <begin position="21"/>
        <end position="44"/>
    </location>
</feature>
<dbReference type="EMBL" id="HG966617">
    <property type="protein sequence ID" value="CDO58978.1"/>
    <property type="molecule type" value="Genomic_DNA"/>
</dbReference>
<proteinExistence type="predicted"/>
<accession>X5M788</accession>
<feature type="transmembrane region" description="Helical" evidence="1">
    <location>
        <begin position="64"/>
        <end position="85"/>
    </location>
</feature>
<reference evidence="2 3" key="1">
    <citation type="journal article" date="2014" name="Front. Genet.">
        <title>Genome and metabolic network of "Candidatus Phaeomarinobacter ectocarpi" Ec32, a new candidate genus of Alphaproteobacteria frequently associated with brown algae.</title>
        <authorList>
            <person name="Dittami S.M."/>
            <person name="Barbeyron T."/>
            <person name="Boyen C."/>
            <person name="Cambefort J."/>
            <person name="Collet G."/>
            <person name="Delage L."/>
            <person name="Gobet A."/>
            <person name="Groisillier A."/>
            <person name="Leblanc C."/>
            <person name="Michel G."/>
            <person name="Scornet D."/>
            <person name="Siegel A."/>
            <person name="Tapia J.E."/>
            <person name="Tonon T."/>
        </authorList>
    </citation>
    <scope>NUCLEOTIDE SEQUENCE [LARGE SCALE GENOMIC DNA]</scope>
    <source>
        <strain evidence="2 3">Ec32</strain>
    </source>
</reference>
<protein>
    <submittedName>
        <fullName evidence="2">Uncharacterized protein</fullName>
    </submittedName>
</protein>
<evidence type="ECO:0000313" key="2">
    <source>
        <dbReference type="EMBL" id="CDO58978.1"/>
    </source>
</evidence>
<keyword evidence="1" id="KW-0812">Transmembrane</keyword>
<dbReference type="PATRIC" id="fig|1458461.3.peg.764"/>
<dbReference type="KEGG" id="pect:BN1012_Phect764"/>
<feature type="transmembrane region" description="Helical" evidence="1">
    <location>
        <begin position="246"/>
        <end position="270"/>
    </location>
</feature>
<dbReference type="Proteomes" id="UP000032160">
    <property type="component" value="Chromosome I"/>
</dbReference>
<evidence type="ECO:0000313" key="3">
    <source>
        <dbReference type="Proteomes" id="UP000032160"/>
    </source>
</evidence>
<keyword evidence="3" id="KW-1185">Reference proteome</keyword>
<keyword evidence="1" id="KW-1133">Transmembrane helix</keyword>
<evidence type="ECO:0000256" key="1">
    <source>
        <dbReference type="SAM" id="Phobius"/>
    </source>
</evidence>
<dbReference type="HOGENOM" id="CLU_749426_0_0_5"/>
<dbReference type="AlphaFoldDB" id="X5M788"/>
<gene>
    <name evidence="2" type="ORF">BN1012_Phect764</name>
</gene>
<keyword evidence="1" id="KW-0472">Membrane</keyword>
<organism evidence="2 3">
    <name type="scientific">Candidatus Phaeomarinibacter ectocarpi</name>
    <dbReference type="NCBI Taxonomy" id="1458461"/>
    <lineage>
        <taxon>Bacteria</taxon>
        <taxon>Pseudomonadati</taxon>
        <taxon>Pseudomonadota</taxon>
        <taxon>Alphaproteobacteria</taxon>
        <taxon>Hyphomicrobiales</taxon>
        <taxon>Parvibaculaceae</taxon>
        <taxon>Candidatus Phaeomarinibacter</taxon>
    </lineage>
</organism>
<name>X5M788_9HYPH</name>
<feature type="transmembrane region" description="Helical" evidence="1">
    <location>
        <begin position="166"/>
        <end position="187"/>
    </location>
</feature>
<dbReference type="RefSeq" id="WP_043949781.1">
    <property type="nucleotide sequence ID" value="NZ_HG966617.1"/>
</dbReference>